<dbReference type="EMBL" id="CM023491">
    <property type="protein sequence ID" value="KAH6941607.1"/>
    <property type="molecule type" value="Genomic_DNA"/>
</dbReference>
<sequence>MPNLWPQCDRSRTCRGCRKARERCTAFVARWRDNRTPGAAVVFMWKRDGMTDVEEEHRRRGTVLRPKMVYSWSTMVPLVSFLAALRILTEAQSCNNGVGKLVYEKISDYKLSAGFGGGRQRVELITRAEQPIKVLEECVRRCQEDRTTAVAQCLSFDFMPGRRRPPTPAQASGSAPVEFEESVCYLYYDRASPDGGETLVRQNNAWHYNEVCLSSSKVITECSSRLYVFDRSPGYRMDGVGDKELYASNRTECEDKCLSEVSLVCRSATYDRAGQLCRLSPETRYMNPKGFKPDSNAEYMENLCLPSSQLCTTTAFILEAGKELDGAFEREVVSTRDLQECSNYCTRSLSDRGYFCRSFLFDDKARTCTLYDEDPLGYGEGSEGHKPLKSSTGDLYRVLCGSSERDVLLNNATFECYRRKRLDGSHQVEVKAYSFHECLDECMRRYGRDCRSVEYSSRYQMCRFSSYDGQPRPNLIDDDHYDFYEFKWSDRSAGHAGGHGYGPGIGGGSGGVGGGPVPGFGAGPGGGGYGPAPPSPGFGGHVGGHIGAGGPGGYHHGWHGIHATHRGYPYHPLPGRGSSIGSASGGYGASSGGYGSGAYSTGSYGGYGSGSWSSGSSGYGGSSVAGGGGFSGGGYGSGGYAVSPYGGVPGGGAPGAGAVVPPIHGGAGTFPAHPPPPPPPHVPHQPLPPVAGPGGPPPPPFAPPLPPGLAEKCKFSSAVFRRVGYGTRLKSFYVRRVVRTERLEECEQACSEAQDIHCKSFNFRAFFPDNCELSDYDSRQLQLSNPAHFDQSTQFDYYERDDLGHGPGGAAGDCLDGKLSQTCTPDGMEFTLRTVDGFYGRIYTYGFYDSCFYDGNGGSVNVLRISRANGFPRCGTQQYGDVMTNIVVVQFNDYVQTSRDKKYNLTCYFSGPGEAVVTSNYLDTRTDGRYPTQIEHLPAQNILTSNVQLRILYRGTPTTTIAVGDLLTFRLEARGKYQFDFYSDIFATNVIAKDPYSGRQVHLIDSRGCPVDLYVFPELHKAPDGALEAEFYAFKIPDSNLLVFQATVRTCRGPCEPVICSDRGRPGTFPSWGRRKRAVPQQPDTPDAVALPIMKMNGTKAAGAAATDGGVAGQPPKPAKNATKATNSSEEEAEEVHELLHVYLSRADIPHDGPSALYKKPTVCVAQSGYYALVVVLALLICALVGVAMGATFYVRRVKLQVKNAQAGLTSPSPCSMYVSQFQPAPPVSKFEDPSEPIYTDPSLFERSRSLRSLTVSHVGKLKGDFD</sequence>
<name>A0ACB7T5N9_HYAAI</name>
<reference evidence="1" key="1">
    <citation type="submission" date="2020-05" db="EMBL/GenBank/DDBJ databases">
        <title>Large-scale comparative analyses of tick genomes elucidate their genetic diversity and vector capacities.</title>
        <authorList>
            <person name="Jia N."/>
            <person name="Wang J."/>
            <person name="Shi W."/>
            <person name="Du L."/>
            <person name="Sun Y."/>
            <person name="Zhan W."/>
            <person name="Jiang J."/>
            <person name="Wang Q."/>
            <person name="Zhang B."/>
            <person name="Ji P."/>
            <person name="Sakyi L.B."/>
            <person name="Cui X."/>
            <person name="Yuan T."/>
            <person name="Jiang B."/>
            <person name="Yang W."/>
            <person name="Lam T.T.-Y."/>
            <person name="Chang Q."/>
            <person name="Ding S."/>
            <person name="Wang X."/>
            <person name="Zhu J."/>
            <person name="Ruan X."/>
            <person name="Zhao L."/>
            <person name="Wei J."/>
            <person name="Que T."/>
            <person name="Du C."/>
            <person name="Cheng J."/>
            <person name="Dai P."/>
            <person name="Han X."/>
            <person name="Huang E."/>
            <person name="Gao Y."/>
            <person name="Liu J."/>
            <person name="Shao H."/>
            <person name="Ye R."/>
            <person name="Li L."/>
            <person name="Wei W."/>
            <person name="Wang X."/>
            <person name="Wang C."/>
            <person name="Yang T."/>
            <person name="Huo Q."/>
            <person name="Li W."/>
            <person name="Guo W."/>
            <person name="Chen H."/>
            <person name="Zhou L."/>
            <person name="Ni X."/>
            <person name="Tian J."/>
            <person name="Zhou Y."/>
            <person name="Sheng Y."/>
            <person name="Liu T."/>
            <person name="Pan Y."/>
            <person name="Xia L."/>
            <person name="Li J."/>
            <person name="Zhao F."/>
            <person name="Cao W."/>
        </authorList>
    </citation>
    <scope>NUCLEOTIDE SEQUENCE</scope>
    <source>
        <strain evidence="1">Hyas-2018</strain>
    </source>
</reference>
<accession>A0ACB7T5N9</accession>
<keyword evidence="2" id="KW-1185">Reference proteome</keyword>
<protein>
    <submittedName>
        <fullName evidence="1">Uncharacterized protein</fullName>
    </submittedName>
</protein>
<proteinExistence type="predicted"/>
<evidence type="ECO:0000313" key="2">
    <source>
        <dbReference type="Proteomes" id="UP000821845"/>
    </source>
</evidence>
<dbReference type="Proteomes" id="UP000821845">
    <property type="component" value="Chromosome 11"/>
</dbReference>
<organism evidence="1 2">
    <name type="scientific">Hyalomma asiaticum</name>
    <name type="common">Tick</name>
    <dbReference type="NCBI Taxonomy" id="266040"/>
    <lineage>
        <taxon>Eukaryota</taxon>
        <taxon>Metazoa</taxon>
        <taxon>Ecdysozoa</taxon>
        <taxon>Arthropoda</taxon>
        <taxon>Chelicerata</taxon>
        <taxon>Arachnida</taxon>
        <taxon>Acari</taxon>
        <taxon>Parasitiformes</taxon>
        <taxon>Ixodida</taxon>
        <taxon>Ixodoidea</taxon>
        <taxon>Ixodidae</taxon>
        <taxon>Hyalomminae</taxon>
        <taxon>Hyalomma</taxon>
    </lineage>
</organism>
<evidence type="ECO:0000313" key="1">
    <source>
        <dbReference type="EMBL" id="KAH6941607.1"/>
    </source>
</evidence>
<comment type="caution">
    <text evidence="1">The sequence shown here is derived from an EMBL/GenBank/DDBJ whole genome shotgun (WGS) entry which is preliminary data.</text>
</comment>
<gene>
    <name evidence="1" type="ORF">HPB50_020971</name>
</gene>